<dbReference type="AlphaFoldDB" id="B8HPZ4"/>
<organism evidence="1">
    <name type="scientific">Cyanothece sp. (strain PCC 7425 / ATCC 29141)</name>
    <dbReference type="NCBI Taxonomy" id="395961"/>
    <lineage>
        <taxon>Bacteria</taxon>
        <taxon>Bacillati</taxon>
        <taxon>Cyanobacteriota</taxon>
        <taxon>Cyanophyceae</taxon>
        <taxon>Gomontiellales</taxon>
        <taxon>Cyanothecaceae</taxon>
        <taxon>Cyanothece</taxon>
    </lineage>
</organism>
<dbReference type="eggNOG" id="COG3189">
    <property type="taxonomic scope" value="Bacteria"/>
</dbReference>
<reference evidence="1" key="1">
    <citation type="submission" date="2009-01" db="EMBL/GenBank/DDBJ databases">
        <title>Complete sequence of chromosome Cyanothece sp. PCC 7425.</title>
        <authorList>
            <consortium name="US DOE Joint Genome Institute"/>
            <person name="Lucas S."/>
            <person name="Copeland A."/>
            <person name="Lapidus A."/>
            <person name="Glavina del Rio T."/>
            <person name="Dalin E."/>
            <person name="Tice H."/>
            <person name="Bruce D."/>
            <person name="Goodwin L."/>
            <person name="Pitluck S."/>
            <person name="Sims D."/>
            <person name="Meineke L."/>
            <person name="Brettin T."/>
            <person name="Detter J.C."/>
            <person name="Han C."/>
            <person name="Larimer F."/>
            <person name="Land M."/>
            <person name="Hauser L."/>
            <person name="Kyrpides N."/>
            <person name="Ovchinnikova G."/>
            <person name="Liberton M."/>
            <person name="Stoeckel J."/>
            <person name="Banerjee A."/>
            <person name="Singh A."/>
            <person name="Page L."/>
            <person name="Sato H."/>
            <person name="Zhao L."/>
            <person name="Sherman L."/>
            <person name="Pakrasi H."/>
            <person name="Richardson P."/>
        </authorList>
    </citation>
    <scope>NUCLEOTIDE SEQUENCE</scope>
    <source>
        <strain evidence="1">PCC 7425</strain>
    </source>
</reference>
<proteinExistence type="predicted"/>
<evidence type="ECO:0000313" key="1">
    <source>
        <dbReference type="EMBL" id="ACL45703.1"/>
    </source>
</evidence>
<dbReference type="KEGG" id="cyn:Cyan7425_3379"/>
<name>B8HPZ4_CYAP4</name>
<dbReference type="HOGENOM" id="CLU_143281_0_0_3"/>
<sequence length="165" mass="18683">MSVYLASFFAPQHYHGKLFSIAAQIPKGFKRIDRLDFLIPTAVVAPGPPAFDPIVSPASHHPPQLQDYRNFLGSRWKTVKQWLYSLDPQQDLTLLCEEEPSGQVSYRQLVAQLIQSHRPDCWGGCDVLRVELPRCQHCGTTCIPGLDANFCPHCRVWEANSEFYG</sequence>
<accession>B8HPZ4</accession>
<dbReference type="OrthoDB" id="9810084at2"/>
<protein>
    <submittedName>
        <fullName evidence="1">Uncharacterized protein</fullName>
    </submittedName>
</protein>
<gene>
    <name evidence="1" type="ordered locus">Cyan7425_3379</name>
</gene>
<dbReference type="EMBL" id="CP001344">
    <property type="protein sequence ID" value="ACL45703.1"/>
    <property type="molecule type" value="Genomic_DNA"/>
</dbReference>